<evidence type="ECO:0000256" key="5">
    <source>
        <dbReference type="ARBA" id="ARBA00022771"/>
    </source>
</evidence>
<dbReference type="InterPro" id="IPR043359">
    <property type="entry name" value="GLI-like"/>
</dbReference>
<keyword evidence="9" id="KW-0804">Transcription</keyword>
<dbReference type="GO" id="GO:0008270">
    <property type="term" value="F:zinc ion binding"/>
    <property type="evidence" value="ECO:0007669"/>
    <property type="project" value="UniProtKB-KW"/>
</dbReference>
<name>A0A0L7K3M2_OPEBR</name>
<keyword evidence="7" id="KW-0805">Transcription regulation</keyword>
<comment type="caution">
    <text evidence="13">The sequence shown here is derived from an EMBL/GenBank/DDBJ whole genome shotgun (WGS) entry which is preliminary data.</text>
</comment>
<keyword evidence="5 11" id="KW-0863">Zinc-finger</keyword>
<feature type="domain" description="C2H2-type" evidence="12">
    <location>
        <begin position="72"/>
        <end position="103"/>
    </location>
</feature>
<evidence type="ECO:0000256" key="6">
    <source>
        <dbReference type="ARBA" id="ARBA00022833"/>
    </source>
</evidence>
<evidence type="ECO:0000256" key="3">
    <source>
        <dbReference type="ARBA" id="ARBA00022723"/>
    </source>
</evidence>
<keyword evidence="10" id="KW-0539">Nucleus</keyword>
<comment type="subcellular location">
    <subcellularLocation>
        <location evidence="1">Nucleus</location>
    </subcellularLocation>
</comment>
<dbReference type="PROSITE" id="PS00028">
    <property type="entry name" value="ZINC_FINGER_C2H2_1"/>
    <property type="match status" value="3"/>
</dbReference>
<evidence type="ECO:0000259" key="12">
    <source>
        <dbReference type="PROSITE" id="PS50157"/>
    </source>
</evidence>
<reference evidence="13 14" key="1">
    <citation type="journal article" date="2015" name="Genome Biol. Evol.">
        <title>The genome of winter moth (Operophtera brumata) provides a genomic perspective on sexual dimorphism and phenology.</title>
        <authorList>
            <person name="Derks M.F."/>
            <person name="Smit S."/>
            <person name="Salis L."/>
            <person name="Schijlen E."/>
            <person name="Bossers A."/>
            <person name="Mateman C."/>
            <person name="Pijl A.S."/>
            <person name="de Ridder D."/>
            <person name="Groenen M.A."/>
            <person name="Visser M.E."/>
            <person name="Megens H.J."/>
        </authorList>
    </citation>
    <scope>NUCLEOTIDE SEQUENCE [LARGE SCALE GENOMIC DNA]</scope>
    <source>
        <strain evidence="13">WM2013NL</strain>
        <tissue evidence="13">Head and thorax</tissue>
    </source>
</reference>
<sequence>MLVHVRTHTNERPHTCNQCHKSFSRAENLKIHLRSHSGEKPYVCPYEGCGKAYSNSSDRFKHTRTHAVEKPYCCKVLGCNKRYTDPSSLRKHVKTYKHFTTEQIRRESSDSDTFSPKECSERLVNTSPIHATMVYPPSISPIRETPVRYAPIEQVTYIRPEPIYPVRVPTDEMSYIEYSQMYEHAYRSYYSNISYPVLRPTINEKVFTHEEQRIEDITFLQDERRPDEDMPLNLICNKRLECRPIEELVRRTDLPLDLSTKS</sequence>
<dbReference type="AlphaFoldDB" id="A0A0L7K3M2"/>
<evidence type="ECO:0000313" key="13">
    <source>
        <dbReference type="EMBL" id="KOB53360.1"/>
    </source>
</evidence>
<dbReference type="PANTHER" id="PTHR45718:SF8">
    <property type="entry name" value="GLIS FAMILY ZINC FINGER 2"/>
    <property type="match status" value="1"/>
</dbReference>
<evidence type="ECO:0000256" key="11">
    <source>
        <dbReference type="PROSITE-ProRule" id="PRU00042"/>
    </source>
</evidence>
<dbReference type="FunFam" id="3.30.160.60:FF:000310">
    <property type="entry name" value="GLIS family zinc finger 2"/>
    <property type="match status" value="1"/>
</dbReference>
<evidence type="ECO:0000256" key="7">
    <source>
        <dbReference type="ARBA" id="ARBA00023015"/>
    </source>
</evidence>
<keyword evidence="8" id="KW-0238">DNA-binding</keyword>
<feature type="domain" description="C2H2-type" evidence="12">
    <location>
        <begin position="42"/>
        <end position="71"/>
    </location>
</feature>
<dbReference type="GO" id="GO:0005634">
    <property type="term" value="C:nucleus"/>
    <property type="evidence" value="ECO:0007669"/>
    <property type="project" value="UniProtKB-SubCell"/>
</dbReference>
<organism evidence="13 14">
    <name type="scientific">Operophtera brumata</name>
    <name type="common">Winter moth</name>
    <name type="synonym">Phalaena brumata</name>
    <dbReference type="NCBI Taxonomy" id="104452"/>
    <lineage>
        <taxon>Eukaryota</taxon>
        <taxon>Metazoa</taxon>
        <taxon>Ecdysozoa</taxon>
        <taxon>Arthropoda</taxon>
        <taxon>Hexapoda</taxon>
        <taxon>Insecta</taxon>
        <taxon>Pterygota</taxon>
        <taxon>Neoptera</taxon>
        <taxon>Endopterygota</taxon>
        <taxon>Lepidoptera</taxon>
        <taxon>Glossata</taxon>
        <taxon>Ditrysia</taxon>
        <taxon>Geometroidea</taxon>
        <taxon>Geometridae</taxon>
        <taxon>Larentiinae</taxon>
        <taxon>Operophtera</taxon>
    </lineage>
</organism>
<evidence type="ECO:0000256" key="8">
    <source>
        <dbReference type="ARBA" id="ARBA00023125"/>
    </source>
</evidence>
<dbReference type="SMART" id="SM00355">
    <property type="entry name" value="ZnF_C2H2"/>
    <property type="match status" value="3"/>
</dbReference>
<evidence type="ECO:0000256" key="2">
    <source>
        <dbReference type="ARBA" id="ARBA00010831"/>
    </source>
</evidence>
<dbReference type="EMBL" id="JTDY01011755">
    <property type="protein sequence ID" value="KOB53360.1"/>
    <property type="molecule type" value="Genomic_DNA"/>
</dbReference>
<feature type="domain" description="C2H2-type" evidence="12">
    <location>
        <begin position="14"/>
        <end position="41"/>
    </location>
</feature>
<dbReference type="InterPro" id="IPR013087">
    <property type="entry name" value="Znf_C2H2_type"/>
</dbReference>
<gene>
    <name evidence="13" type="ORF">OBRU01_25957</name>
</gene>
<evidence type="ECO:0000256" key="4">
    <source>
        <dbReference type="ARBA" id="ARBA00022737"/>
    </source>
</evidence>
<evidence type="ECO:0000256" key="9">
    <source>
        <dbReference type="ARBA" id="ARBA00023163"/>
    </source>
</evidence>
<evidence type="ECO:0000256" key="10">
    <source>
        <dbReference type="ARBA" id="ARBA00023242"/>
    </source>
</evidence>
<protein>
    <submittedName>
        <fullName evidence="13">Zinc finger protein GLIS2-like protein</fullName>
    </submittedName>
</protein>
<dbReference type="STRING" id="104452.A0A0L7K3M2"/>
<dbReference type="FunFam" id="3.30.160.60:FF:000359">
    <property type="entry name" value="GLIS family zinc finger 2"/>
    <property type="match status" value="1"/>
</dbReference>
<dbReference type="GO" id="GO:0000981">
    <property type="term" value="F:DNA-binding transcription factor activity, RNA polymerase II-specific"/>
    <property type="evidence" value="ECO:0007669"/>
    <property type="project" value="TreeGrafter"/>
</dbReference>
<evidence type="ECO:0000256" key="1">
    <source>
        <dbReference type="ARBA" id="ARBA00004123"/>
    </source>
</evidence>
<evidence type="ECO:0000313" key="14">
    <source>
        <dbReference type="Proteomes" id="UP000037510"/>
    </source>
</evidence>
<keyword evidence="6" id="KW-0862">Zinc</keyword>
<comment type="similarity">
    <text evidence="2">Belongs to the GLI C2H2-type zinc-finger protein family.</text>
</comment>
<dbReference type="GO" id="GO:0000978">
    <property type="term" value="F:RNA polymerase II cis-regulatory region sequence-specific DNA binding"/>
    <property type="evidence" value="ECO:0007669"/>
    <property type="project" value="TreeGrafter"/>
</dbReference>
<dbReference type="Pfam" id="PF00096">
    <property type="entry name" value="zf-C2H2"/>
    <property type="match status" value="3"/>
</dbReference>
<keyword evidence="3" id="KW-0479">Metal-binding</keyword>
<accession>A0A0L7K3M2</accession>
<proteinExistence type="inferred from homology"/>
<keyword evidence="14" id="KW-1185">Reference proteome</keyword>
<dbReference type="InterPro" id="IPR036236">
    <property type="entry name" value="Znf_C2H2_sf"/>
</dbReference>
<dbReference type="SUPFAM" id="SSF57667">
    <property type="entry name" value="beta-beta-alpha zinc fingers"/>
    <property type="match status" value="2"/>
</dbReference>
<dbReference type="PROSITE" id="PS50157">
    <property type="entry name" value="ZINC_FINGER_C2H2_2"/>
    <property type="match status" value="3"/>
</dbReference>
<keyword evidence="4" id="KW-0677">Repeat</keyword>
<dbReference type="Gene3D" id="3.30.160.60">
    <property type="entry name" value="Classic Zinc Finger"/>
    <property type="match status" value="3"/>
</dbReference>
<dbReference type="Proteomes" id="UP000037510">
    <property type="component" value="Unassembled WGS sequence"/>
</dbReference>
<dbReference type="PANTHER" id="PTHR45718">
    <property type="entry name" value="TRANSCRIPTIONAL ACTIVATOR CUBITUS INTERRUPTUS"/>
    <property type="match status" value="1"/>
</dbReference>